<dbReference type="GO" id="GO:0008482">
    <property type="term" value="F:sulfite oxidase activity"/>
    <property type="evidence" value="ECO:0007669"/>
    <property type="project" value="TreeGrafter"/>
</dbReference>
<feature type="domain" description="Moybdenum cofactor oxidoreductase dimerisation" evidence="6">
    <location>
        <begin position="317"/>
        <end position="387"/>
    </location>
</feature>
<dbReference type="CDD" id="cd02110">
    <property type="entry name" value="SO_family_Moco_dimer"/>
    <property type="match status" value="1"/>
</dbReference>
<dbReference type="Gene3D" id="3.90.420.10">
    <property type="entry name" value="Oxidoreductase, molybdopterin-binding domain"/>
    <property type="match status" value="1"/>
</dbReference>
<evidence type="ECO:0000256" key="4">
    <source>
        <dbReference type="ARBA" id="ARBA00023002"/>
    </source>
</evidence>
<evidence type="ECO:0000259" key="6">
    <source>
        <dbReference type="Pfam" id="PF03404"/>
    </source>
</evidence>
<protein>
    <submittedName>
        <fullName evidence="7">DMSO/TMAO reductase YedYZ, molybdopterin-dependent catalytic subunit</fullName>
    </submittedName>
</protein>
<dbReference type="InterPro" id="IPR036374">
    <property type="entry name" value="OxRdtase_Mopterin-bd_sf"/>
</dbReference>
<evidence type="ECO:0000313" key="7">
    <source>
        <dbReference type="EMBL" id="SDD53379.1"/>
    </source>
</evidence>
<dbReference type="PROSITE" id="PS51318">
    <property type="entry name" value="TAT"/>
    <property type="match status" value="1"/>
</dbReference>
<dbReference type="PANTHER" id="PTHR19372">
    <property type="entry name" value="SULFITE REDUCTASE"/>
    <property type="match status" value="1"/>
</dbReference>
<dbReference type="OrthoDB" id="9795587at2"/>
<feature type="domain" description="Oxidoreductase molybdopterin-binding" evidence="5">
    <location>
        <begin position="95"/>
        <end position="274"/>
    </location>
</feature>
<accession>A0A222VS35</accession>
<evidence type="ECO:0000256" key="2">
    <source>
        <dbReference type="ARBA" id="ARBA00022505"/>
    </source>
</evidence>
<dbReference type="EMBL" id="FMZE01000009">
    <property type="protein sequence ID" value="SDD53379.1"/>
    <property type="molecule type" value="Genomic_DNA"/>
</dbReference>
<dbReference type="KEGG" id="pmad:BAY61_18900"/>
<sequence length="408" mass="44277">MAHQGDVEEPGLSARRAMHSRRAALRIAAGTGVAALAAPTVARAATAGQPPGGPIVKPLPPELFIVHGSNAETRWSALRHVGNIVPADRFFVRNHTRTPRIDPGAWRLRLFGTGLAGGPFELSLAQLKALPSETITARIECAGNGRGFFETQQNQPVPGTPWRLGAVGVARWRGVRLATVLRAAGLTRGAVDVMPSGLDDEYIVDGVNLGRVRRPLPVRKALNDVLLAYEMNGEPLPPDHGFPVRVVVPDWIGIASVKWVGAIEVSATPLRSPWNTRYYRLFGPDYPEEGTLLTRQNTKSAFELDPHTEFGVGRDHVLHGRSWSGTGGVARVDVSADGGRTWSRAIPRAIRDDGWHRWSYRWRPRRPGSYTLSARALDIEGNAQPLTEPFNTEGYLFGAVAALPVAAS</sequence>
<reference evidence="7 8" key="1">
    <citation type="submission" date="2016-10" db="EMBL/GenBank/DDBJ databases">
        <authorList>
            <person name="de Groot N.N."/>
        </authorList>
    </citation>
    <scope>NUCLEOTIDE SEQUENCE [LARGE SCALE GENOMIC DNA]</scope>
    <source>
        <strain evidence="7 8">CGMCC 4.5506</strain>
    </source>
</reference>
<dbReference type="GO" id="GO:0043546">
    <property type="term" value="F:molybdopterin cofactor binding"/>
    <property type="evidence" value="ECO:0007669"/>
    <property type="project" value="TreeGrafter"/>
</dbReference>
<evidence type="ECO:0000313" key="8">
    <source>
        <dbReference type="Proteomes" id="UP000199494"/>
    </source>
</evidence>
<name>A0A222VS35_9PSEU</name>
<evidence type="ECO:0000259" key="5">
    <source>
        <dbReference type="Pfam" id="PF00174"/>
    </source>
</evidence>
<proteinExistence type="predicted"/>
<keyword evidence="2" id="KW-0500">Molybdenum</keyword>
<dbReference type="PRINTS" id="PR00407">
    <property type="entry name" value="EUMOPTERIN"/>
</dbReference>
<dbReference type="AlphaFoldDB" id="A0A222VS35"/>
<dbReference type="InterPro" id="IPR006311">
    <property type="entry name" value="TAT_signal"/>
</dbReference>
<dbReference type="STRING" id="530584.SAMN05421630_109271"/>
<dbReference type="Pfam" id="PF03404">
    <property type="entry name" value="Mo-co_dimer"/>
    <property type="match status" value="1"/>
</dbReference>
<keyword evidence="8" id="KW-1185">Reference proteome</keyword>
<dbReference type="InterPro" id="IPR000572">
    <property type="entry name" value="OxRdtase_Mopterin-bd_dom"/>
</dbReference>
<dbReference type="Gene3D" id="2.60.40.650">
    <property type="match status" value="1"/>
</dbReference>
<evidence type="ECO:0000256" key="1">
    <source>
        <dbReference type="ARBA" id="ARBA00001924"/>
    </source>
</evidence>
<evidence type="ECO:0000256" key="3">
    <source>
        <dbReference type="ARBA" id="ARBA00022723"/>
    </source>
</evidence>
<organism evidence="7 8">
    <name type="scientific">Prauserella marina</name>
    <dbReference type="NCBI Taxonomy" id="530584"/>
    <lineage>
        <taxon>Bacteria</taxon>
        <taxon>Bacillati</taxon>
        <taxon>Actinomycetota</taxon>
        <taxon>Actinomycetes</taxon>
        <taxon>Pseudonocardiales</taxon>
        <taxon>Pseudonocardiaceae</taxon>
        <taxon>Prauserella</taxon>
    </lineage>
</organism>
<gene>
    <name evidence="7" type="ORF">SAMN05421630_109271</name>
</gene>
<dbReference type="PANTHER" id="PTHR19372:SF7">
    <property type="entry name" value="SULFITE OXIDASE, MITOCHONDRIAL"/>
    <property type="match status" value="1"/>
</dbReference>
<dbReference type="SUPFAM" id="SSF56524">
    <property type="entry name" value="Oxidoreductase molybdopterin-binding domain"/>
    <property type="match status" value="1"/>
</dbReference>
<dbReference type="Proteomes" id="UP000199494">
    <property type="component" value="Unassembled WGS sequence"/>
</dbReference>
<dbReference type="RefSeq" id="WP_091808386.1">
    <property type="nucleotide sequence ID" value="NZ_CP016353.1"/>
</dbReference>
<keyword evidence="3" id="KW-0479">Metal-binding</keyword>
<keyword evidence="4" id="KW-0560">Oxidoreductase</keyword>
<dbReference type="SUPFAM" id="SSF81296">
    <property type="entry name" value="E set domains"/>
    <property type="match status" value="1"/>
</dbReference>
<dbReference type="GO" id="GO:0006790">
    <property type="term" value="P:sulfur compound metabolic process"/>
    <property type="evidence" value="ECO:0007669"/>
    <property type="project" value="TreeGrafter"/>
</dbReference>
<dbReference type="InterPro" id="IPR005066">
    <property type="entry name" value="MoCF_OxRdtse_dimer"/>
</dbReference>
<dbReference type="Pfam" id="PF00174">
    <property type="entry name" value="Oxidored_molyb"/>
    <property type="match status" value="1"/>
</dbReference>
<dbReference type="GO" id="GO:0030151">
    <property type="term" value="F:molybdenum ion binding"/>
    <property type="evidence" value="ECO:0007669"/>
    <property type="project" value="InterPro"/>
</dbReference>
<dbReference type="InterPro" id="IPR014756">
    <property type="entry name" value="Ig_E-set"/>
</dbReference>
<dbReference type="InterPro" id="IPR008335">
    <property type="entry name" value="Mopterin_OxRdtase_euk"/>
</dbReference>
<comment type="cofactor">
    <cofactor evidence="1">
        <name>Mo-molybdopterin</name>
        <dbReference type="ChEBI" id="CHEBI:71302"/>
    </cofactor>
</comment>
<dbReference type="GO" id="GO:0020037">
    <property type="term" value="F:heme binding"/>
    <property type="evidence" value="ECO:0007669"/>
    <property type="project" value="TreeGrafter"/>
</dbReference>